<name>A0A428NPJ3_9HYPO</name>
<organism evidence="1 2">
    <name type="scientific">Fusarium duplospermum</name>
    <dbReference type="NCBI Taxonomy" id="1325734"/>
    <lineage>
        <taxon>Eukaryota</taxon>
        <taxon>Fungi</taxon>
        <taxon>Dikarya</taxon>
        <taxon>Ascomycota</taxon>
        <taxon>Pezizomycotina</taxon>
        <taxon>Sordariomycetes</taxon>
        <taxon>Hypocreomycetidae</taxon>
        <taxon>Hypocreales</taxon>
        <taxon>Nectriaceae</taxon>
        <taxon>Fusarium</taxon>
        <taxon>Fusarium solani species complex</taxon>
    </lineage>
</organism>
<keyword evidence="2" id="KW-1185">Reference proteome</keyword>
<comment type="caution">
    <text evidence="1">The sequence shown here is derived from an EMBL/GenBank/DDBJ whole genome shotgun (WGS) entry which is preliminary data.</text>
</comment>
<gene>
    <name evidence="1" type="ORF">CEP54_015376</name>
</gene>
<evidence type="ECO:0000313" key="1">
    <source>
        <dbReference type="EMBL" id="RSL42724.1"/>
    </source>
</evidence>
<accession>A0A428NPJ3</accession>
<sequence length="628" mass="71373">MDFHKPWWADCPHKASYTEDDIWSEIESDSDLDASDDDAIRSDYGPYERFSNHSRDFEHLAFAAGLIVNKIGDNRLDTFSWDLETCIPEAILGPRGIITTRQKLLRALSIITNPYCYETPVIPATQGSAIDLGNFRKLKSLRWRAPRSEDAPALLSALSRNRRHLERLELDLGACHDDEDGHPSPVQESIIHDSAFLRKLLRIQPTPSMPMFPELRELFLLSTTIGPGLARGLDFDTLVSLRFRDCHGLPGFFATLAGLRVQPRIKAFEIYRSDAFNNPPGQEEELEDVVSLDSSIYTPELRLGRTVGHPAWVWNTKSNVLVWECINPSWGASATATTNIEETDSNGVSYGVQDWGSQLRKERVSGGVLSSSVYRLQEEFCGFVEWAFGSRGIRSLRTIAVGDFSATGPREGRLCISVDSHGMLRVLKGRDKRMAYPLEKFQDFVRSETVSLNYGRLQHVSSIIILQTPYSERQIGLPPKPYAAPDWVFTGMRGSLKVPILLWIYLSVGLHSLARLDDGVSAGMKHIVIHRQFHVPTIVRQQVALRWLNIETAYRETKKLEQKLEDFAPKTVSPTYHKTCYTTGDWLNKWYQELRRSGMVYNKRIRLEARDEDHKLVQITPKINTLND</sequence>
<dbReference type="AlphaFoldDB" id="A0A428NPJ3"/>
<dbReference type="OrthoDB" id="1720422at2759"/>
<protein>
    <submittedName>
        <fullName evidence="1">Uncharacterized protein</fullName>
    </submittedName>
</protein>
<proteinExistence type="predicted"/>
<dbReference type="EMBL" id="NKCI01000353">
    <property type="protein sequence ID" value="RSL42724.1"/>
    <property type="molecule type" value="Genomic_DNA"/>
</dbReference>
<reference evidence="1 2" key="1">
    <citation type="submission" date="2017-06" db="EMBL/GenBank/DDBJ databases">
        <title>Comparative genomic analysis of Ambrosia Fusariam Clade fungi.</title>
        <authorList>
            <person name="Stajich J.E."/>
            <person name="Carrillo J."/>
            <person name="Kijimoto T."/>
            <person name="Eskalen A."/>
            <person name="O'Donnell K."/>
            <person name="Kasson M."/>
        </authorList>
    </citation>
    <scope>NUCLEOTIDE SEQUENCE [LARGE SCALE GENOMIC DNA]</scope>
    <source>
        <strain evidence="1 2">NRRL62584</strain>
    </source>
</reference>
<evidence type="ECO:0000313" key="2">
    <source>
        <dbReference type="Proteomes" id="UP000288168"/>
    </source>
</evidence>
<dbReference type="Proteomes" id="UP000288168">
    <property type="component" value="Unassembled WGS sequence"/>
</dbReference>
<dbReference type="STRING" id="1325734.A0A428NPJ3"/>